<organism evidence="2 3">
    <name type="scientific">Dryococelus australis</name>
    <dbReference type="NCBI Taxonomy" id="614101"/>
    <lineage>
        <taxon>Eukaryota</taxon>
        <taxon>Metazoa</taxon>
        <taxon>Ecdysozoa</taxon>
        <taxon>Arthropoda</taxon>
        <taxon>Hexapoda</taxon>
        <taxon>Insecta</taxon>
        <taxon>Pterygota</taxon>
        <taxon>Neoptera</taxon>
        <taxon>Polyneoptera</taxon>
        <taxon>Phasmatodea</taxon>
        <taxon>Verophasmatodea</taxon>
        <taxon>Anareolatae</taxon>
        <taxon>Phasmatidae</taxon>
        <taxon>Eurycanthinae</taxon>
        <taxon>Dryococelus</taxon>
    </lineage>
</organism>
<evidence type="ECO:0000259" key="1">
    <source>
        <dbReference type="Pfam" id="PF18701"/>
    </source>
</evidence>
<keyword evidence="3" id="KW-1185">Reference proteome</keyword>
<reference evidence="2 3" key="1">
    <citation type="submission" date="2023-02" db="EMBL/GenBank/DDBJ databases">
        <title>LHISI_Scaffold_Assembly.</title>
        <authorList>
            <person name="Stuart O.P."/>
            <person name="Cleave R."/>
            <person name="Magrath M.J.L."/>
            <person name="Mikheyev A.S."/>
        </authorList>
    </citation>
    <scope>NUCLEOTIDE SEQUENCE [LARGE SCALE GENOMIC DNA]</scope>
    <source>
        <strain evidence="2">Daus_M_001</strain>
        <tissue evidence="2">Leg muscle</tissue>
    </source>
</reference>
<sequence>MGLLHWKGLYGISYHQILLISVVYGKLEHHLHREAGKSLLTFEEMTTLLTQIEACLNSRPLTVLSDDSNDPSFLSPGHFFIGSPLVPFPEPDLSDMPMKQLSTWQQVHRATQYIWNRWSKDYLKSLQQRSKLTSYMMNIKPVVVVLIKKDNLHPLAWRLAVITEIFPGKDGSVRVANVKTSDGILKRSIHILVIISIE</sequence>
<evidence type="ECO:0000313" key="3">
    <source>
        <dbReference type="Proteomes" id="UP001159363"/>
    </source>
</evidence>
<dbReference type="Proteomes" id="UP001159363">
    <property type="component" value="Chromosome 11"/>
</dbReference>
<comment type="caution">
    <text evidence="2">The sequence shown here is derived from an EMBL/GenBank/DDBJ whole genome shotgun (WGS) entry which is preliminary data.</text>
</comment>
<protein>
    <recommendedName>
        <fullName evidence="1">DUF5641 domain-containing protein</fullName>
    </recommendedName>
</protein>
<accession>A0ABQ9GF36</accession>
<dbReference type="Pfam" id="PF18701">
    <property type="entry name" value="DUF5641"/>
    <property type="match status" value="1"/>
</dbReference>
<name>A0ABQ9GF36_9NEOP</name>
<dbReference type="PANTHER" id="PTHR47331:SF2">
    <property type="match status" value="1"/>
</dbReference>
<dbReference type="InterPro" id="IPR040676">
    <property type="entry name" value="DUF5641"/>
</dbReference>
<dbReference type="EMBL" id="JARBHB010000012">
    <property type="protein sequence ID" value="KAJ8871015.1"/>
    <property type="molecule type" value="Genomic_DNA"/>
</dbReference>
<evidence type="ECO:0000313" key="2">
    <source>
        <dbReference type="EMBL" id="KAJ8871015.1"/>
    </source>
</evidence>
<proteinExistence type="predicted"/>
<dbReference type="PANTHER" id="PTHR47331">
    <property type="entry name" value="PHD-TYPE DOMAIN-CONTAINING PROTEIN"/>
    <property type="match status" value="1"/>
</dbReference>
<gene>
    <name evidence="2" type="ORF">PR048_027318</name>
</gene>
<feature type="domain" description="DUF5641" evidence="1">
    <location>
        <begin position="102"/>
        <end position="194"/>
    </location>
</feature>